<dbReference type="EMBL" id="KZ613856">
    <property type="protein sequence ID" value="PMD55043.1"/>
    <property type="molecule type" value="Genomic_DNA"/>
</dbReference>
<evidence type="ECO:0000256" key="1">
    <source>
        <dbReference type="SAM" id="MobiDB-lite"/>
    </source>
</evidence>
<name>A0A2J6SWK4_9HELO</name>
<dbReference type="Proteomes" id="UP000235371">
    <property type="component" value="Unassembled WGS sequence"/>
</dbReference>
<dbReference type="GeneID" id="36596911"/>
<keyword evidence="4" id="KW-1185">Reference proteome</keyword>
<dbReference type="Pfam" id="PF20150">
    <property type="entry name" value="2EXR"/>
    <property type="match status" value="1"/>
</dbReference>
<dbReference type="InParanoid" id="A0A2J6SWK4"/>
<evidence type="ECO:0000259" key="2">
    <source>
        <dbReference type="Pfam" id="PF20150"/>
    </source>
</evidence>
<evidence type="ECO:0000313" key="4">
    <source>
        <dbReference type="Proteomes" id="UP000235371"/>
    </source>
</evidence>
<reference evidence="3 4" key="1">
    <citation type="submission" date="2016-04" db="EMBL/GenBank/DDBJ databases">
        <title>A degradative enzymes factory behind the ericoid mycorrhizal symbiosis.</title>
        <authorList>
            <consortium name="DOE Joint Genome Institute"/>
            <person name="Martino E."/>
            <person name="Morin E."/>
            <person name="Grelet G."/>
            <person name="Kuo A."/>
            <person name="Kohler A."/>
            <person name="Daghino S."/>
            <person name="Barry K."/>
            <person name="Choi C."/>
            <person name="Cichocki N."/>
            <person name="Clum A."/>
            <person name="Copeland A."/>
            <person name="Hainaut M."/>
            <person name="Haridas S."/>
            <person name="Labutti K."/>
            <person name="Lindquist E."/>
            <person name="Lipzen A."/>
            <person name="Khouja H.-R."/>
            <person name="Murat C."/>
            <person name="Ohm R."/>
            <person name="Olson A."/>
            <person name="Spatafora J."/>
            <person name="Veneault-Fourrey C."/>
            <person name="Henrissat B."/>
            <person name="Grigoriev I."/>
            <person name="Martin F."/>
            <person name="Perotto S."/>
        </authorList>
    </citation>
    <scope>NUCLEOTIDE SEQUENCE [LARGE SCALE GENOMIC DNA]</scope>
    <source>
        <strain evidence="3 4">E</strain>
    </source>
</reference>
<dbReference type="InterPro" id="IPR045518">
    <property type="entry name" value="2EXR"/>
</dbReference>
<proteinExistence type="predicted"/>
<dbReference type="AlphaFoldDB" id="A0A2J6SWK4"/>
<dbReference type="PANTHER" id="PTHR35910:SF6">
    <property type="entry name" value="2EXR DOMAIN-CONTAINING PROTEIN"/>
    <property type="match status" value="1"/>
</dbReference>
<dbReference type="RefSeq" id="XP_024731947.1">
    <property type="nucleotide sequence ID" value="XM_024888835.1"/>
</dbReference>
<organism evidence="3 4">
    <name type="scientific">Hyaloscypha bicolor E</name>
    <dbReference type="NCBI Taxonomy" id="1095630"/>
    <lineage>
        <taxon>Eukaryota</taxon>
        <taxon>Fungi</taxon>
        <taxon>Dikarya</taxon>
        <taxon>Ascomycota</taxon>
        <taxon>Pezizomycotina</taxon>
        <taxon>Leotiomycetes</taxon>
        <taxon>Helotiales</taxon>
        <taxon>Hyaloscyphaceae</taxon>
        <taxon>Hyaloscypha</taxon>
        <taxon>Hyaloscypha bicolor</taxon>
    </lineage>
</organism>
<protein>
    <recommendedName>
        <fullName evidence="2">2EXR domain-containing protein</fullName>
    </recommendedName>
</protein>
<feature type="region of interest" description="Disordered" evidence="1">
    <location>
        <begin position="57"/>
        <end position="76"/>
    </location>
</feature>
<accession>A0A2J6SWK4</accession>
<dbReference type="PANTHER" id="PTHR35910">
    <property type="entry name" value="2EXR DOMAIN-CONTAINING PROTEIN"/>
    <property type="match status" value="1"/>
</dbReference>
<evidence type="ECO:0000313" key="3">
    <source>
        <dbReference type="EMBL" id="PMD55043.1"/>
    </source>
</evidence>
<gene>
    <name evidence="3" type="ORF">K444DRAFT_95583</name>
</gene>
<dbReference type="STRING" id="1095630.A0A2J6SWK4"/>
<feature type="domain" description="2EXR" evidence="2">
    <location>
        <begin position="27"/>
        <end position="147"/>
    </location>
</feature>
<dbReference type="OrthoDB" id="3497944at2759"/>
<sequence length="298" mass="35143">MALLESSKGVPISQDDAEIRLHHADIFHQFSKLPIELRERIWQHTWPGPRLIEVGSHGRDAASVEDSDNEHEHEHGDPTFSLCILGNFSSKHSIHTEQEQIPQQWFSPVALFVCHESRQHTLRHYTLTEHQESKSKSFYCDPSVDILWFNYEFTGHAVNLAHVELHDRMDKLCQRYHTPLNLFKTVLVDEIFWNPESGNQEYLALLLGLTTILIMDTSRQDTSREDVIPTIYDHEDLQHFIAAEKKECAKFKEQHPRWPLQSIQYLARDTNTIGFIPSTTPRRLRRYLWDSRWNWEWV</sequence>